<dbReference type="OrthoDB" id="1921208at2759"/>
<dbReference type="PANTHER" id="PTHR31238">
    <property type="entry name" value="GERMIN-LIKE PROTEIN SUBFAMILY 3 MEMBER 3"/>
    <property type="match status" value="1"/>
</dbReference>
<feature type="domain" description="Cupin type-1" evidence="1">
    <location>
        <begin position="37"/>
        <end position="186"/>
    </location>
</feature>
<dbReference type="Proteomes" id="UP000664859">
    <property type="component" value="Unassembled WGS sequence"/>
</dbReference>
<name>A0A835YIN6_9STRA</name>
<evidence type="ECO:0000313" key="2">
    <source>
        <dbReference type="EMBL" id="KAG5176054.1"/>
    </source>
</evidence>
<comment type="caution">
    <text evidence="2">The sequence shown here is derived from an EMBL/GenBank/DDBJ whole genome shotgun (WGS) entry which is preliminary data.</text>
</comment>
<dbReference type="EMBL" id="JAFCMP010000541">
    <property type="protein sequence ID" value="KAG5176054.1"/>
    <property type="molecule type" value="Genomic_DNA"/>
</dbReference>
<sequence>MARLFISAVANDGATINYATPTRSVFRTQFDDASFKFDLDASAVVVGDGGVIGVASVTQIPALFGEGIAMARITLDPCGINVPHVVTSGTEMVYAIDAESVLTAFADETGTGRTVVNTLHTGDVTFSPRGLVRLEYNMACTPAILLTAINSEDYGVTLLTTPFGALATLPSEPVAGAIGITVAELEALAAASPSSPALQRDCLAKCGLSG</sequence>
<reference evidence="2" key="1">
    <citation type="submission" date="2021-02" db="EMBL/GenBank/DDBJ databases">
        <title>First Annotated Genome of the Yellow-green Alga Tribonema minus.</title>
        <authorList>
            <person name="Mahan K.M."/>
        </authorList>
    </citation>
    <scope>NUCLEOTIDE SEQUENCE</scope>
    <source>
        <strain evidence="2">UTEX B ZZ1240</strain>
    </source>
</reference>
<accession>A0A835YIN6</accession>
<proteinExistence type="predicted"/>
<dbReference type="Gene3D" id="2.60.120.10">
    <property type="entry name" value="Jelly Rolls"/>
    <property type="match status" value="1"/>
</dbReference>
<organism evidence="2 3">
    <name type="scientific">Tribonema minus</name>
    <dbReference type="NCBI Taxonomy" id="303371"/>
    <lineage>
        <taxon>Eukaryota</taxon>
        <taxon>Sar</taxon>
        <taxon>Stramenopiles</taxon>
        <taxon>Ochrophyta</taxon>
        <taxon>PX clade</taxon>
        <taxon>Xanthophyceae</taxon>
        <taxon>Tribonematales</taxon>
        <taxon>Tribonemataceae</taxon>
        <taxon>Tribonema</taxon>
    </lineage>
</organism>
<evidence type="ECO:0000313" key="3">
    <source>
        <dbReference type="Proteomes" id="UP000664859"/>
    </source>
</evidence>
<dbReference type="InterPro" id="IPR006045">
    <property type="entry name" value="Cupin_1"/>
</dbReference>
<evidence type="ECO:0000259" key="1">
    <source>
        <dbReference type="SMART" id="SM00835"/>
    </source>
</evidence>
<dbReference type="AlphaFoldDB" id="A0A835YIN6"/>
<dbReference type="InterPro" id="IPR014710">
    <property type="entry name" value="RmlC-like_jellyroll"/>
</dbReference>
<dbReference type="SUPFAM" id="SSF51182">
    <property type="entry name" value="RmlC-like cupins"/>
    <property type="match status" value="1"/>
</dbReference>
<dbReference type="SMART" id="SM00835">
    <property type="entry name" value="Cupin_1"/>
    <property type="match status" value="1"/>
</dbReference>
<keyword evidence="3" id="KW-1185">Reference proteome</keyword>
<dbReference type="Pfam" id="PF00190">
    <property type="entry name" value="Cupin_1"/>
    <property type="match status" value="1"/>
</dbReference>
<protein>
    <submittedName>
        <fullName evidence="2">Cupin-like protein</fullName>
    </submittedName>
</protein>
<gene>
    <name evidence="2" type="ORF">JKP88DRAFT_171656</name>
</gene>
<dbReference type="InterPro" id="IPR011051">
    <property type="entry name" value="RmlC_Cupin_sf"/>
</dbReference>